<dbReference type="Gene3D" id="1.10.3720.10">
    <property type="entry name" value="MetI-like"/>
    <property type="match status" value="1"/>
</dbReference>
<comment type="similarity">
    <text evidence="2">Belongs to the binding-protein-dependent transport system permease family. HisMQ subfamily.</text>
</comment>
<evidence type="ECO:0000256" key="2">
    <source>
        <dbReference type="ARBA" id="ARBA00010072"/>
    </source>
</evidence>
<keyword evidence="8 9" id="KW-0472">Membrane</keyword>
<name>A0A0U2WDI7_9HYPH</name>
<keyword evidence="3 9" id="KW-0813">Transport</keyword>
<evidence type="ECO:0000256" key="1">
    <source>
        <dbReference type="ARBA" id="ARBA00004429"/>
    </source>
</evidence>
<dbReference type="KEGG" id="pphr:APZ00_24900"/>
<dbReference type="InterPro" id="IPR010065">
    <property type="entry name" value="AA_ABC_transptr_permease_3TM"/>
</dbReference>
<dbReference type="SUPFAM" id="SSF161098">
    <property type="entry name" value="MetI-like"/>
    <property type="match status" value="1"/>
</dbReference>
<organism evidence="11 12">
    <name type="scientific">Pannonibacter phragmitetus</name>
    <dbReference type="NCBI Taxonomy" id="121719"/>
    <lineage>
        <taxon>Bacteria</taxon>
        <taxon>Pseudomonadati</taxon>
        <taxon>Pseudomonadota</taxon>
        <taxon>Alphaproteobacteria</taxon>
        <taxon>Hyphomicrobiales</taxon>
        <taxon>Stappiaceae</taxon>
        <taxon>Pannonibacter</taxon>
    </lineage>
</organism>
<feature type="transmembrane region" description="Helical" evidence="9">
    <location>
        <begin position="110"/>
        <end position="127"/>
    </location>
</feature>
<keyword evidence="6" id="KW-0029">Amino-acid transport</keyword>
<feature type="transmembrane region" description="Helical" evidence="9">
    <location>
        <begin position="148"/>
        <end position="169"/>
    </location>
</feature>
<protein>
    <submittedName>
        <fullName evidence="11">ABC transporter permease</fullName>
    </submittedName>
</protein>
<evidence type="ECO:0000259" key="10">
    <source>
        <dbReference type="PROSITE" id="PS50928"/>
    </source>
</evidence>
<dbReference type="PANTHER" id="PTHR30614">
    <property type="entry name" value="MEMBRANE COMPONENT OF AMINO ACID ABC TRANSPORTER"/>
    <property type="match status" value="1"/>
</dbReference>
<feature type="transmembrane region" description="Helical" evidence="9">
    <location>
        <begin position="69"/>
        <end position="90"/>
    </location>
</feature>
<feature type="transmembrane region" description="Helical" evidence="9">
    <location>
        <begin position="24"/>
        <end position="48"/>
    </location>
</feature>
<reference evidence="11 12" key="1">
    <citation type="submission" date="2015-10" db="EMBL/GenBank/DDBJ databases">
        <title>The world's first case of liver abscess caused by Pannonibacter phragmitetus.</title>
        <authorList>
            <person name="Ming D."/>
            <person name="Wang M."/>
            <person name="Zhou Y."/>
            <person name="Jiang T."/>
            <person name="Hu S."/>
        </authorList>
    </citation>
    <scope>NUCLEOTIDE SEQUENCE [LARGE SCALE GENOMIC DNA]</scope>
    <source>
        <strain evidence="11 12">31801</strain>
        <plasmid evidence="12">Plasmid p.p-1</plasmid>
    </source>
</reference>
<dbReference type="RefSeq" id="WP_058901017.1">
    <property type="nucleotide sequence ID" value="NZ_CP013069.1"/>
</dbReference>
<dbReference type="CDD" id="cd06261">
    <property type="entry name" value="TM_PBP2"/>
    <property type="match status" value="1"/>
</dbReference>
<dbReference type="AlphaFoldDB" id="A0A0U2WDI7"/>
<accession>A0A0U2WDI7</accession>
<evidence type="ECO:0000256" key="8">
    <source>
        <dbReference type="ARBA" id="ARBA00023136"/>
    </source>
</evidence>
<evidence type="ECO:0000313" key="12">
    <source>
        <dbReference type="Proteomes" id="UP000064921"/>
    </source>
</evidence>
<keyword evidence="4" id="KW-1003">Cell membrane</keyword>
<dbReference type="InterPro" id="IPR043429">
    <property type="entry name" value="ArtM/GltK/GlnP/TcyL/YhdX-like"/>
</dbReference>
<dbReference type="InterPro" id="IPR000515">
    <property type="entry name" value="MetI-like"/>
</dbReference>
<dbReference type="GO" id="GO:0043190">
    <property type="term" value="C:ATP-binding cassette (ABC) transporter complex"/>
    <property type="evidence" value="ECO:0007669"/>
    <property type="project" value="InterPro"/>
</dbReference>
<dbReference type="InterPro" id="IPR035906">
    <property type="entry name" value="MetI-like_sf"/>
</dbReference>
<keyword evidence="12" id="KW-1185">Reference proteome</keyword>
<feature type="domain" description="ABC transmembrane type-1" evidence="10">
    <location>
        <begin position="24"/>
        <end position="228"/>
    </location>
</feature>
<dbReference type="GO" id="GO:0015184">
    <property type="term" value="F:L-cystine transmembrane transporter activity"/>
    <property type="evidence" value="ECO:0007669"/>
    <property type="project" value="TreeGrafter"/>
</dbReference>
<sequence length="241" mass="26890">MFNVNYTFHWNQAFRALPQMLDGALVTLQIAVLSMIIGTVAGVLLALAKEARTAPLRWFAVCWIEAARNTPALFQVYMIYFGIPAVLQLAGRQFGIDFRAMGINVFYLDSYWAVLTGIAFNNAGYLAETFRGGLRAVPGTQMRAARSLGFNAAGAFRLIVLPQMFRAVFHPMTNQMVWAILMTSVGIFVGLNTDLTGVTQQLNARTFRTFEFFALAAVLYYVLAKIVTGGARLIAWRLFRY</sequence>
<keyword evidence="11" id="KW-0614">Plasmid</keyword>
<comment type="subcellular location">
    <subcellularLocation>
        <location evidence="1">Cell inner membrane</location>
        <topology evidence="1">Multi-pass membrane protein</topology>
    </subcellularLocation>
    <subcellularLocation>
        <location evidence="9">Cell membrane</location>
        <topology evidence="9">Multi-pass membrane protein</topology>
    </subcellularLocation>
</comment>
<feature type="transmembrane region" description="Helical" evidence="9">
    <location>
        <begin position="212"/>
        <end position="235"/>
    </location>
</feature>
<dbReference type="EMBL" id="CP013069">
    <property type="protein sequence ID" value="ALV30474.1"/>
    <property type="molecule type" value="Genomic_DNA"/>
</dbReference>
<keyword evidence="7 9" id="KW-1133">Transmembrane helix</keyword>
<evidence type="ECO:0000313" key="11">
    <source>
        <dbReference type="EMBL" id="ALV30474.1"/>
    </source>
</evidence>
<evidence type="ECO:0000256" key="5">
    <source>
        <dbReference type="ARBA" id="ARBA00022692"/>
    </source>
</evidence>
<dbReference type="NCBIfam" id="TIGR01726">
    <property type="entry name" value="HEQRo_perm_3TM"/>
    <property type="match status" value="1"/>
</dbReference>
<evidence type="ECO:0000256" key="4">
    <source>
        <dbReference type="ARBA" id="ARBA00022475"/>
    </source>
</evidence>
<dbReference type="Pfam" id="PF00528">
    <property type="entry name" value="BPD_transp_1"/>
    <property type="match status" value="1"/>
</dbReference>
<feature type="transmembrane region" description="Helical" evidence="9">
    <location>
        <begin position="175"/>
        <end position="191"/>
    </location>
</feature>
<geneLocation type="plasmid" evidence="11 12">
    <name>p.p-1</name>
</geneLocation>
<proteinExistence type="inferred from homology"/>
<dbReference type="PROSITE" id="PS50928">
    <property type="entry name" value="ABC_TM1"/>
    <property type="match status" value="1"/>
</dbReference>
<evidence type="ECO:0000256" key="6">
    <source>
        <dbReference type="ARBA" id="ARBA00022970"/>
    </source>
</evidence>
<dbReference type="PANTHER" id="PTHR30614:SF0">
    <property type="entry name" value="L-CYSTINE TRANSPORT SYSTEM PERMEASE PROTEIN TCYL"/>
    <property type="match status" value="1"/>
</dbReference>
<evidence type="ECO:0000256" key="7">
    <source>
        <dbReference type="ARBA" id="ARBA00022989"/>
    </source>
</evidence>
<evidence type="ECO:0000256" key="9">
    <source>
        <dbReference type="RuleBase" id="RU363032"/>
    </source>
</evidence>
<gene>
    <name evidence="11" type="ORF">APZ00_24900</name>
</gene>
<evidence type="ECO:0000256" key="3">
    <source>
        <dbReference type="ARBA" id="ARBA00022448"/>
    </source>
</evidence>
<dbReference type="Proteomes" id="UP000064921">
    <property type="component" value="Plasmid p.p-1"/>
</dbReference>
<keyword evidence="5 9" id="KW-0812">Transmembrane</keyword>